<dbReference type="EMBL" id="QLYX01000001">
    <property type="protein sequence ID" value="RAY16836.1"/>
    <property type="molecule type" value="Genomic_DNA"/>
</dbReference>
<protein>
    <recommendedName>
        <fullName evidence="6">Peptide deformylase</fullName>
        <shortName evidence="6">PDF</shortName>
        <ecNumber evidence="6">3.5.1.88</ecNumber>
    </recommendedName>
    <alternativeName>
        <fullName evidence="6">Polypeptide deformylase</fullName>
    </alternativeName>
</protein>
<dbReference type="Pfam" id="PF01327">
    <property type="entry name" value="Pep_deformylase"/>
    <property type="match status" value="1"/>
</dbReference>
<comment type="similarity">
    <text evidence="1 6">Belongs to the polypeptide deformylase family.</text>
</comment>
<evidence type="ECO:0000313" key="8">
    <source>
        <dbReference type="Proteomes" id="UP000251891"/>
    </source>
</evidence>
<feature type="active site" evidence="6">
    <location>
        <position position="142"/>
    </location>
</feature>
<evidence type="ECO:0000256" key="4">
    <source>
        <dbReference type="ARBA" id="ARBA00022917"/>
    </source>
</evidence>
<dbReference type="AlphaFoldDB" id="A0A365HD41"/>
<evidence type="ECO:0000256" key="1">
    <source>
        <dbReference type="ARBA" id="ARBA00010759"/>
    </source>
</evidence>
<feature type="binding site" evidence="6">
    <location>
        <position position="145"/>
    </location>
    <ligand>
        <name>Fe cation</name>
        <dbReference type="ChEBI" id="CHEBI:24875"/>
    </ligand>
</feature>
<sequence>MTGVARPITLVGTPVLHRPCRPVERFDADLARLTEDMFASMYAAQGVGLAANQIGVDLRVFVYDCPDAGDTYVKGVIVNPTLELPAGPDRELDDSEEGCLSVPGARAAVPRPDRARCHGFDLTGAPVTVTGTGLLARCLQHETDHLDGRLYVDHLNARTREQVLSDFATHRAAAFPPGPAGAR</sequence>
<dbReference type="SUPFAM" id="SSF56420">
    <property type="entry name" value="Peptide deformylase"/>
    <property type="match status" value="1"/>
</dbReference>
<dbReference type="OrthoDB" id="9804313at2"/>
<dbReference type="FunFam" id="3.90.45.10:FF:000004">
    <property type="entry name" value="Peptide deformylase"/>
    <property type="match status" value="1"/>
</dbReference>
<dbReference type="NCBIfam" id="NF001159">
    <property type="entry name" value="PRK00150.1-3"/>
    <property type="match status" value="1"/>
</dbReference>
<dbReference type="GO" id="GO:0006412">
    <property type="term" value="P:translation"/>
    <property type="evidence" value="ECO:0007669"/>
    <property type="project" value="UniProtKB-UniRule"/>
</dbReference>
<keyword evidence="3 6" id="KW-0378">Hydrolase</keyword>
<organism evidence="7 8">
    <name type="scientific">Actinomadura craniellae</name>
    <dbReference type="NCBI Taxonomy" id="2231787"/>
    <lineage>
        <taxon>Bacteria</taxon>
        <taxon>Bacillati</taxon>
        <taxon>Actinomycetota</taxon>
        <taxon>Actinomycetes</taxon>
        <taxon>Streptosporangiales</taxon>
        <taxon>Thermomonosporaceae</taxon>
        <taxon>Actinomadura</taxon>
    </lineage>
</organism>
<dbReference type="InterPro" id="IPR036821">
    <property type="entry name" value="Peptide_deformylase_sf"/>
</dbReference>
<keyword evidence="4 6" id="KW-0648">Protein biosynthesis</keyword>
<dbReference type="EC" id="3.5.1.88" evidence="6"/>
<evidence type="ECO:0000313" key="7">
    <source>
        <dbReference type="EMBL" id="RAY16836.1"/>
    </source>
</evidence>
<comment type="function">
    <text evidence="6">Removes the formyl group from the N-terminal Met of newly synthesized proteins. Requires at least a dipeptide for an efficient rate of reaction. N-terminal L-methionine is a prerequisite for activity but the enzyme has broad specificity at other positions.</text>
</comment>
<dbReference type="NCBIfam" id="TIGR00079">
    <property type="entry name" value="pept_deformyl"/>
    <property type="match status" value="1"/>
</dbReference>
<dbReference type="HAMAP" id="MF_00163">
    <property type="entry name" value="Pep_deformylase"/>
    <property type="match status" value="1"/>
</dbReference>
<evidence type="ECO:0000256" key="5">
    <source>
        <dbReference type="ARBA" id="ARBA00023004"/>
    </source>
</evidence>
<keyword evidence="5 6" id="KW-0408">Iron</keyword>
<dbReference type="PANTHER" id="PTHR10458:SF2">
    <property type="entry name" value="PEPTIDE DEFORMYLASE, MITOCHONDRIAL"/>
    <property type="match status" value="1"/>
</dbReference>
<dbReference type="CDD" id="cd00487">
    <property type="entry name" value="Pep_deformylase"/>
    <property type="match status" value="1"/>
</dbReference>
<dbReference type="PANTHER" id="PTHR10458">
    <property type="entry name" value="PEPTIDE DEFORMYLASE"/>
    <property type="match status" value="1"/>
</dbReference>
<comment type="caution">
    <text evidence="7">The sequence shown here is derived from an EMBL/GenBank/DDBJ whole genome shotgun (WGS) entry which is preliminary data.</text>
</comment>
<keyword evidence="2 6" id="KW-0479">Metal-binding</keyword>
<keyword evidence="8" id="KW-1185">Reference proteome</keyword>
<dbReference type="PRINTS" id="PR01576">
    <property type="entry name" value="PDEFORMYLASE"/>
</dbReference>
<feature type="binding site" evidence="6">
    <location>
        <position position="99"/>
    </location>
    <ligand>
        <name>Fe cation</name>
        <dbReference type="ChEBI" id="CHEBI:24875"/>
    </ligand>
</feature>
<dbReference type="Gene3D" id="3.90.45.10">
    <property type="entry name" value="Peptide deformylase"/>
    <property type="match status" value="1"/>
</dbReference>
<name>A0A365HD41_9ACTN</name>
<comment type="catalytic activity">
    <reaction evidence="6">
        <text>N-terminal N-formyl-L-methionyl-[peptide] + H2O = N-terminal L-methionyl-[peptide] + formate</text>
        <dbReference type="Rhea" id="RHEA:24420"/>
        <dbReference type="Rhea" id="RHEA-COMP:10639"/>
        <dbReference type="Rhea" id="RHEA-COMP:10640"/>
        <dbReference type="ChEBI" id="CHEBI:15377"/>
        <dbReference type="ChEBI" id="CHEBI:15740"/>
        <dbReference type="ChEBI" id="CHEBI:49298"/>
        <dbReference type="ChEBI" id="CHEBI:64731"/>
        <dbReference type="EC" id="3.5.1.88"/>
    </reaction>
</comment>
<evidence type="ECO:0000256" key="6">
    <source>
        <dbReference type="HAMAP-Rule" id="MF_00163"/>
    </source>
</evidence>
<reference evidence="7 8" key="1">
    <citation type="submission" date="2018-06" db="EMBL/GenBank/DDBJ databases">
        <title>Actinomadura craniellae sp. nov. isolated from marine sponge Craniella sp.</title>
        <authorList>
            <person name="Li L."/>
            <person name="Xu Q.H."/>
            <person name="Lin H.W."/>
            <person name="Lu Y.H."/>
        </authorList>
    </citation>
    <scope>NUCLEOTIDE SEQUENCE [LARGE SCALE GENOMIC DNA]</scope>
    <source>
        <strain evidence="7 8">LHW63021</strain>
    </source>
</reference>
<dbReference type="Proteomes" id="UP000251891">
    <property type="component" value="Unassembled WGS sequence"/>
</dbReference>
<evidence type="ECO:0000256" key="3">
    <source>
        <dbReference type="ARBA" id="ARBA00022801"/>
    </source>
</evidence>
<comment type="cofactor">
    <cofactor evidence="6">
        <name>Fe(2+)</name>
        <dbReference type="ChEBI" id="CHEBI:29033"/>
    </cofactor>
    <text evidence="6">Binds 1 Fe(2+) ion.</text>
</comment>
<dbReference type="InterPro" id="IPR023635">
    <property type="entry name" value="Peptide_deformylase"/>
</dbReference>
<gene>
    <name evidence="6 7" type="primary">def</name>
    <name evidence="7" type="ORF">DPM19_01330</name>
</gene>
<dbReference type="PIRSF" id="PIRSF004749">
    <property type="entry name" value="Pep_def"/>
    <property type="match status" value="1"/>
</dbReference>
<dbReference type="GO" id="GO:0046872">
    <property type="term" value="F:metal ion binding"/>
    <property type="evidence" value="ECO:0007669"/>
    <property type="project" value="UniProtKB-KW"/>
</dbReference>
<dbReference type="GO" id="GO:0042586">
    <property type="term" value="F:peptide deformylase activity"/>
    <property type="evidence" value="ECO:0007669"/>
    <property type="project" value="UniProtKB-UniRule"/>
</dbReference>
<feature type="binding site" evidence="6">
    <location>
        <position position="141"/>
    </location>
    <ligand>
        <name>Fe cation</name>
        <dbReference type="ChEBI" id="CHEBI:24875"/>
    </ligand>
</feature>
<accession>A0A365HD41</accession>
<dbReference type="RefSeq" id="WP_111862887.1">
    <property type="nucleotide sequence ID" value="NZ_QLYX01000001.1"/>
</dbReference>
<evidence type="ECO:0000256" key="2">
    <source>
        <dbReference type="ARBA" id="ARBA00022723"/>
    </source>
</evidence>
<proteinExistence type="inferred from homology"/>